<name>A0ACC0W219_9STRA</name>
<evidence type="ECO:0000313" key="1">
    <source>
        <dbReference type="EMBL" id="KAI9911751.1"/>
    </source>
</evidence>
<comment type="caution">
    <text evidence="1">The sequence shown here is derived from an EMBL/GenBank/DDBJ whole genome shotgun (WGS) entry which is preliminary data.</text>
</comment>
<evidence type="ECO:0000313" key="2">
    <source>
        <dbReference type="Proteomes" id="UP001163321"/>
    </source>
</evidence>
<dbReference type="Proteomes" id="UP001163321">
    <property type="component" value="Chromosome 5"/>
</dbReference>
<organism evidence="1 2">
    <name type="scientific">Peronosclerospora sorghi</name>
    <dbReference type="NCBI Taxonomy" id="230839"/>
    <lineage>
        <taxon>Eukaryota</taxon>
        <taxon>Sar</taxon>
        <taxon>Stramenopiles</taxon>
        <taxon>Oomycota</taxon>
        <taxon>Peronosporomycetes</taxon>
        <taxon>Peronosporales</taxon>
        <taxon>Peronosporaceae</taxon>
        <taxon>Peronosclerospora</taxon>
    </lineage>
</organism>
<keyword evidence="2" id="KW-1185">Reference proteome</keyword>
<sequence>MGHSALTHATMFLHSQPNWDGKCHNCRRLMSSCICIQESESDADPLHTGSFHVIADASEARPLWNALRKMHRMSTAPCLSLAQLPLDTRLEPSELQRKHSEALPSCNVSTPLAHIARRHIHPSLDAGSPRRPRRGSRERGDEVSPERSSLSCRNKIQRAVLLCPSHSTERNVKVEGVIRSIRTTNSIGKHYSIGRTLSKEKPSYGPEADLKPSDEENKTVWEL</sequence>
<dbReference type="EMBL" id="CM047584">
    <property type="protein sequence ID" value="KAI9911751.1"/>
    <property type="molecule type" value="Genomic_DNA"/>
</dbReference>
<accession>A0ACC0W219</accession>
<reference evidence="1 2" key="1">
    <citation type="journal article" date="2022" name="bioRxiv">
        <title>The genome of the oomycete Peronosclerospora sorghi, a cosmopolitan pathogen of maize and sorghum, is inflated with dispersed pseudogenes.</title>
        <authorList>
            <person name="Fletcher K."/>
            <person name="Martin F."/>
            <person name="Isakeit T."/>
            <person name="Cavanaugh K."/>
            <person name="Magill C."/>
            <person name="Michelmore R."/>
        </authorList>
    </citation>
    <scope>NUCLEOTIDE SEQUENCE [LARGE SCALE GENOMIC DNA]</scope>
    <source>
        <strain evidence="1">P6</strain>
    </source>
</reference>
<proteinExistence type="predicted"/>
<protein>
    <submittedName>
        <fullName evidence="1">Uncharacterized protein</fullName>
    </submittedName>
</protein>
<gene>
    <name evidence="1" type="ORF">PsorP6_009698</name>
</gene>